<reference evidence="2 3" key="1">
    <citation type="journal article" date="2016" name="Genome Announc.">
        <title>Complete Genome Sequence of Thiostrepton-Producing Streptomyces laurentii ATCC 31255.</title>
        <authorList>
            <person name="Doi K."/>
            <person name="Fujino Y."/>
            <person name="Nagayoshi Y."/>
            <person name="Ohshima T."/>
            <person name="Ogata S."/>
        </authorList>
    </citation>
    <scope>NUCLEOTIDE SEQUENCE [LARGE SCALE GENOMIC DNA]</scope>
    <source>
        <strain evidence="2 3">ATCC 31255</strain>
    </source>
</reference>
<dbReference type="AlphaFoldDB" id="A0A160P622"/>
<dbReference type="RefSeq" id="WP_359875547.1">
    <property type="nucleotide sequence ID" value="NZ_JBEYHT010000013.1"/>
</dbReference>
<evidence type="ECO:0000313" key="3">
    <source>
        <dbReference type="Proteomes" id="UP000217676"/>
    </source>
</evidence>
<dbReference type="Proteomes" id="UP000217676">
    <property type="component" value="Chromosome"/>
</dbReference>
<keyword evidence="1" id="KW-0732">Signal</keyword>
<organism evidence="2 3">
    <name type="scientific">Streptomyces laurentii</name>
    <dbReference type="NCBI Taxonomy" id="39478"/>
    <lineage>
        <taxon>Bacteria</taxon>
        <taxon>Bacillati</taxon>
        <taxon>Actinomycetota</taxon>
        <taxon>Actinomycetes</taxon>
        <taxon>Kitasatosporales</taxon>
        <taxon>Streptomycetaceae</taxon>
        <taxon>Streptomyces</taxon>
    </lineage>
</organism>
<dbReference type="KEGG" id="slau:SLA_6381"/>
<feature type="signal peptide" evidence="1">
    <location>
        <begin position="1"/>
        <end position="33"/>
    </location>
</feature>
<name>A0A160P622_STRLU</name>
<gene>
    <name evidence="2" type="ORF">SLA_6381</name>
</gene>
<keyword evidence="3" id="KW-1185">Reference proteome</keyword>
<proteinExistence type="predicted"/>
<accession>A0A160P622</accession>
<feature type="chain" id="PRO_5038661010" description="Secreted protein" evidence="1">
    <location>
        <begin position="34"/>
        <end position="103"/>
    </location>
</feature>
<sequence length="103" mass="10686">MTTHATPLRRTLSALAATTLLAGGLLLGQTVTAAPAQAAGKTVTCNIAKMRADSHALRAKAAKLNKLGAREEARKATAQANAIDKRIRACQDADDHATKPFPG</sequence>
<dbReference type="EMBL" id="AP017424">
    <property type="protein sequence ID" value="BAU87249.1"/>
    <property type="molecule type" value="Genomic_DNA"/>
</dbReference>
<evidence type="ECO:0008006" key="4">
    <source>
        <dbReference type="Google" id="ProtNLM"/>
    </source>
</evidence>
<evidence type="ECO:0000313" key="2">
    <source>
        <dbReference type="EMBL" id="BAU87249.1"/>
    </source>
</evidence>
<evidence type="ECO:0000256" key="1">
    <source>
        <dbReference type="SAM" id="SignalP"/>
    </source>
</evidence>
<protein>
    <recommendedName>
        <fullName evidence="4">Secreted protein</fullName>
    </recommendedName>
</protein>